<comment type="caution">
    <text evidence="3">The sequence shown here is derived from an EMBL/GenBank/DDBJ whole genome shotgun (WGS) entry which is preliminary data.</text>
</comment>
<dbReference type="AlphaFoldDB" id="R4Z3U1"/>
<dbReference type="GO" id="GO:0071555">
    <property type="term" value="P:cell wall organization"/>
    <property type="evidence" value="ECO:0007669"/>
    <property type="project" value="TreeGrafter"/>
</dbReference>
<name>R4Z3U1_9ACTN</name>
<feature type="domain" description="Penicillin binding protein A dimerisation" evidence="2">
    <location>
        <begin position="52"/>
        <end position="135"/>
    </location>
</feature>
<dbReference type="Gene3D" id="3.90.1310.10">
    <property type="entry name" value="Penicillin-binding protein 2a (Domain 2)"/>
    <property type="match status" value="1"/>
</dbReference>
<accession>R4Z3U1</accession>
<dbReference type="EMBL" id="CANL01000067">
    <property type="protein sequence ID" value="CCM65320.1"/>
    <property type="molecule type" value="Genomic_DNA"/>
</dbReference>
<dbReference type="GO" id="GO:0005886">
    <property type="term" value="C:plasma membrane"/>
    <property type="evidence" value="ECO:0007669"/>
    <property type="project" value="TreeGrafter"/>
</dbReference>
<dbReference type="PANTHER" id="PTHR30627">
    <property type="entry name" value="PEPTIDOGLYCAN D,D-TRANSPEPTIDASE"/>
    <property type="match status" value="1"/>
</dbReference>
<dbReference type="RefSeq" id="WP_012229989.1">
    <property type="nucleotide sequence ID" value="NZ_HG422565.1"/>
</dbReference>
<dbReference type="Proteomes" id="UP000018291">
    <property type="component" value="Unassembled WGS sequence"/>
</dbReference>
<dbReference type="Pfam" id="PF21922">
    <property type="entry name" value="PBP_dimer_2"/>
    <property type="match status" value="1"/>
</dbReference>
<dbReference type="GO" id="GO:0071972">
    <property type="term" value="F:peptidoglycan L,D-transpeptidase activity"/>
    <property type="evidence" value="ECO:0007669"/>
    <property type="project" value="TreeGrafter"/>
</dbReference>
<evidence type="ECO:0000313" key="3">
    <source>
        <dbReference type="EMBL" id="CCM65320.1"/>
    </source>
</evidence>
<evidence type="ECO:0000313" key="4">
    <source>
        <dbReference type="Proteomes" id="UP000018291"/>
    </source>
</evidence>
<dbReference type="Gene3D" id="3.40.710.10">
    <property type="entry name" value="DD-peptidase/beta-lactamase superfamily"/>
    <property type="match status" value="1"/>
</dbReference>
<dbReference type="HOGENOM" id="CLU_009289_1_0_11"/>
<evidence type="ECO:0000259" key="2">
    <source>
        <dbReference type="Pfam" id="PF21922"/>
    </source>
</evidence>
<reference evidence="3 4" key="1">
    <citation type="journal article" date="2013" name="ISME J.">
        <title>Metabolic model for the filamentous 'Candidatus Microthrix parvicella' based on genomic and metagenomic analyses.</title>
        <authorList>
            <person name="Jon McIlroy S."/>
            <person name="Kristiansen R."/>
            <person name="Albertsen M."/>
            <person name="Michael Karst S."/>
            <person name="Rossetti S."/>
            <person name="Lund Nielsen J."/>
            <person name="Tandoi V."/>
            <person name="James Seviour R."/>
            <person name="Nielsen P.H."/>
        </authorList>
    </citation>
    <scope>NUCLEOTIDE SEQUENCE [LARGE SCALE GENOMIC DNA]</scope>
    <source>
        <strain evidence="3 4">RN1</strain>
    </source>
</reference>
<dbReference type="InterPro" id="IPR050515">
    <property type="entry name" value="Beta-lactam/transpept"/>
</dbReference>
<feature type="domain" description="Penicillin-binding protein transpeptidase" evidence="1">
    <location>
        <begin position="156"/>
        <end position="496"/>
    </location>
</feature>
<evidence type="ECO:0000259" key="1">
    <source>
        <dbReference type="Pfam" id="PF00905"/>
    </source>
</evidence>
<dbReference type="Pfam" id="PF00905">
    <property type="entry name" value="Transpeptidase"/>
    <property type="match status" value="1"/>
</dbReference>
<proteinExistence type="predicted"/>
<dbReference type="InterPro" id="IPR054120">
    <property type="entry name" value="PBPA_dimer"/>
</dbReference>
<dbReference type="eggNOG" id="COG0768">
    <property type="taxonomic scope" value="Bacteria"/>
</dbReference>
<gene>
    <name evidence="3" type="ORF">BN381_70019</name>
</gene>
<keyword evidence="4" id="KW-1185">Reference proteome</keyword>
<dbReference type="SUPFAM" id="SSF56601">
    <property type="entry name" value="beta-lactamase/transpeptidase-like"/>
    <property type="match status" value="1"/>
</dbReference>
<dbReference type="InterPro" id="IPR001460">
    <property type="entry name" value="PCN-bd_Tpept"/>
</dbReference>
<dbReference type="STRING" id="1229780.BN381_70019"/>
<dbReference type="OrthoDB" id="9766847at2"/>
<dbReference type="PANTHER" id="PTHR30627:SF24">
    <property type="entry name" value="PENICILLIN-BINDING PROTEIN 4B"/>
    <property type="match status" value="1"/>
</dbReference>
<dbReference type="InterPro" id="IPR012338">
    <property type="entry name" value="Beta-lactam/transpept-like"/>
</dbReference>
<protein>
    <submittedName>
        <fullName evidence="3">Putative Penicillin-binding protein A</fullName>
    </submittedName>
</protein>
<dbReference type="GO" id="GO:0008658">
    <property type="term" value="F:penicillin binding"/>
    <property type="evidence" value="ECO:0007669"/>
    <property type="project" value="InterPro"/>
</dbReference>
<organism evidence="3 4">
    <name type="scientific">Candidatus Neomicrothrix parvicella RN1</name>
    <dbReference type="NCBI Taxonomy" id="1229780"/>
    <lineage>
        <taxon>Bacteria</taxon>
        <taxon>Bacillati</taxon>
        <taxon>Actinomycetota</taxon>
        <taxon>Acidimicrobiia</taxon>
        <taxon>Acidimicrobiales</taxon>
        <taxon>Microthrixaceae</taxon>
        <taxon>Candidatus Neomicrothrix</taxon>
    </lineage>
</organism>
<sequence length="516" mass="54298">MNTQIRRLALGMVLLYSALFVRLNVVQVFSSGDLNAREGNNRQNLRDFDRPRGKIQTADGTVVAFTEEVKGKRFEYQRNYPTGELFAHVTGYFTLELGSTGVERSYGDDLSGQSSSLELRALTNLFNADANTGDVVLSLRSDVQQAARDGLGDRRGSVVALDPRTGAILALWSYPSYDPNLLVDDNGADAIGVKTLLDGAPDKPLLARSYRELFAPGSTFKVVTGSAGIRSGDVSLMSPSYPERTEWTPPGTTRPLSNFDGALCGGPLIEVLRVSCNTAFAEMGARTLGPEALVDTAVDFGFGSKPPIDIPGAVASEIPTDYGKALGPFPDGDGGTVYEDTPALAQVAIGQGNARATPLQMAMTAGAIGNEGIIMEPHVAAEVRDTEGNVVREVKPTVWKRPLKKEQAAAMRTAMDGVVADGTATELDVPGFKVGGKTGTAQTVAGEDRSHAWIIGYAGPEGEPAEVAVAVIVEAQPKVSEQTGGRVAAPIAQRVLRAALSPVPASAGLPNELGGN</sequence>